<dbReference type="GO" id="GO:0008191">
    <property type="term" value="F:metalloendopeptidase inhibitor activity"/>
    <property type="evidence" value="ECO:0007669"/>
    <property type="project" value="InterPro"/>
</dbReference>
<keyword evidence="2" id="KW-0964">Secreted</keyword>
<dbReference type="AlphaFoldDB" id="A0A183GC82"/>
<dbReference type="GO" id="GO:0031012">
    <property type="term" value="C:extracellular matrix"/>
    <property type="evidence" value="ECO:0007669"/>
    <property type="project" value="TreeGrafter"/>
</dbReference>
<accession>A0A183GC82</accession>
<dbReference type="Pfam" id="PF00965">
    <property type="entry name" value="TIMP"/>
    <property type="match status" value="1"/>
</dbReference>
<dbReference type="EMBL" id="UZAH01031599">
    <property type="protein sequence ID" value="VDP16573.1"/>
    <property type="molecule type" value="Genomic_DNA"/>
</dbReference>
<dbReference type="Proteomes" id="UP000050761">
    <property type="component" value="Unassembled WGS sequence"/>
</dbReference>
<proteinExistence type="predicted"/>
<accession>A0A3P8F3Z1</accession>
<keyword evidence="4" id="KW-1185">Reference proteome</keyword>
<reference evidence="5" key="2">
    <citation type="submission" date="2019-09" db="UniProtKB">
        <authorList>
            <consortium name="WormBaseParasite"/>
        </authorList>
    </citation>
    <scope>IDENTIFICATION</scope>
</reference>
<dbReference type="InterPro" id="IPR008993">
    <property type="entry name" value="TIMP-like_OB-fold"/>
</dbReference>
<dbReference type="InterPro" id="IPR001820">
    <property type="entry name" value="TIMP"/>
</dbReference>
<dbReference type="SUPFAM" id="SSF50242">
    <property type="entry name" value="TIMP-like"/>
    <property type="match status" value="1"/>
</dbReference>
<dbReference type="Gene3D" id="2.40.50.120">
    <property type="match status" value="1"/>
</dbReference>
<evidence type="ECO:0000313" key="5">
    <source>
        <dbReference type="WBParaSite" id="HPBE_0001976201-mRNA-1"/>
    </source>
</evidence>
<dbReference type="PANTHER" id="PTHR11844">
    <property type="entry name" value="METALLOPROTEASE INHIBITOR"/>
    <property type="match status" value="1"/>
</dbReference>
<sequence>MPVSHVKVTGFENPYNDETGMNDVVYSVKHIRVYKNSENGTTIPNEVYTPSNGATCGVDMVIGTEYLLSGTREPDLSLHVYLCGQVSDEGYGGVTEWADISAALRSNLTLFQC</sequence>
<dbReference type="WBParaSite" id="HPBE_0001976201-mRNA-1">
    <property type="protein sequence ID" value="HPBE_0001976201-mRNA-1"/>
    <property type="gene ID" value="HPBE_0001976201"/>
</dbReference>
<evidence type="ECO:0000313" key="4">
    <source>
        <dbReference type="Proteomes" id="UP000050761"/>
    </source>
</evidence>
<dbReference type="GO" id="GO:0005615">
    <property type="term" value="C:extracellular space"/>
    <property type="evidence" value="ECO:0007669"/>
    <property type="project" value="TreeGrafter"/>
</dbReference>
<comment type="subcellular location">
    <subcellularLocation>
        <location evidence="1">Secreted</location>
    </subcellularLocation>
</comment>
<evidence type="ECO:0000256" key="2">
    <source>
        <dbReference type="ARBA" id="ARBA00022525"/>
    </source>
</evidence>
<dbReference type="PANTHER" id="PTHR11844:SF25">
    <property type="entry name" value="NTR DOMAIN-CONTAINING PROTEIN"/>
    <property type="match status" value="1"/>
</dbReference>
<gene>
    <name evidence="3" type="ORF">HPBE_LOCUS19761</name>
</gene>
<organism evidence="4 5">
    <name type="scientific">Heligmosomoides polygyrus</name>
    <name type="common">Parasitic roundworm</name>
    <dbReference type="NCBI Taxonomy" id="6339"/>
    <lineage>
        <taxon>Eukaryota</taxon>
        <taxon>Metazoa</taxon>
        <taxon>Ecdysozoa</taxon>
        <taxon>Nematoda</taxon>
        <taxon>Chromadorea</taxon>
        <taxon>Rhabditida</taxon>
        <taxon>Rhabditina</taxon>
        <taxon>Rhabditomorpha</taxon>
        <taxon>Strongyloidea</taxon>
        <taxon>Heligmosomidae</taxon>
        <taxon>Heligmosomoides</taxon>
    </lineage>
</organism>
<dbReference type="GO" id="GO:0002020">
    <property type="term" value="F:protease binding"/>
    <property type="evidence" value="ECO:0007669"/>
    <property type="project" value="TreeGrafter"/>
</dbReference>
<dbReference type="OrthoDB" id="5826152at2759"/>
<name>A0A183GC82_HELPZ</name>
<evidence type="ECO:0000313" key="3">
    <source>
        <dbReference type="EMBL" id="VDP16573.1"/>
    </source>
</evidence>
<protein>
    <submittedName>
        <fullName evidence="5">NTR domain-containing protein</fullName>
    </submittedName>
</protein>
<reference evidence="3 4" key="1">
    <citation type="submission" date="2018-11" db="EMBL/GenBank/DDBJ databases">
        <authorList>
            <consortium name="Pathogen Informatics"/>
        </authorList>
    </citation>
    <scope>NUCLEOTIDE SEQUENCE [LARGE SCALE GENOMIC DNA]</scope>
</reference>
<evidence type="ECO:0000256" key="1">
    <source>
        <dbReference type="ARBA" id="ARBA00004613"/>
    </source>
</evidence>
<dbReference type="GO" id="GO:0051045">
    <property type="term" value="P:negative regulation of membrane protein ectodomain proteolysis"/>
    <property type="evidence" value="ECO:0007669"/>
    <property type="project" value="TreeGrafter"/>
</dbReference>